<organism evidence="5 6">
    <name type="scientific">Albula goreensis</name>
    <dbReference type="NCBI Taxonomy" id="1534307"/>
    <lineage>
        <taxon>Eukaryota</taxon>
        <taxon>Metazoa</taxon>
        <taxon>Chordata</taxon>
        <taxon>Craniata</taxon>
        <taxon>Vertebrata</taxon>
        <taxon>Euteleostomi</taxon>
        <taxon>Actinopterygii</taxon>
        <taxon>Neopterygii</taxon>
        <taxon>Teleostei</taxon>
        <taxon>Albuliformes</taxon>
        <taxon>Albulidae</taxon>
        <taxon>Albula</taxon>
    </lineage>
</organism>
<dbReference type="AlphaFoldDB" id="A0A8T3CYL6"/>
<reference evidence="5" key="1">
    <citation type="submission" date="2021-01" db="EMBL/GenBank/DDBJ databases">
        <authorList>
            <person name="Zahm M."/>
            <person name="Roques C."/>
            <person name="Cabau C."/>
            <person name="Klopp C."/>
            <person name="Donnadieu C."/>
            <person name="Jouanno E."/>
            <person name="Lampietro C."/>
            <person name="Louis A."/>
            <person name="Herpin A."/>
            <person name="Echchiki A."/>
            <person name="Berthelot C."/>
            <person name="Parey E."/>
            <person name="Roest-Crollius H."/>
            <person name="Braasch I."/>
            <person name="Postlethwait J."/>
            <person name="Bobe J."/>
            <person name="Montfort J."/>
            <person name="Bouchez O."/>
            <person name="Begum T."/>
            <person name="Mejri S."/>
            <person name="Adams A."/>
            <person name="Chen W.-J."/>
            <person name="Guiguen Y."/>
        </authorList>
    </citation>
    <scope>NUCLEOTIDE SEQUENCE</scope>
    <source>
        <tissue evidence="5">Blood</tissue>
    </source>
</reference>
<dbReference type="EMBL" id="JAERUA010000017">
    <property type="protein sequence ID" value="KAI1888617.1"/>
    <property type="molecule type" value="Genomic_DNA"/>
</dbReference>
<sequence length="477" mass="55876">MPKKKKENSDKKPEPEVPVVEQEEEEPPPPTETEREAQLRREYDELTHTLNDLKKKAEQLRCENDVLQTEAEKMRVDSREYTAYVTKRTQKRQSAIVTLSEQNQQELEELRHQREQEQEEHSRQANELKKQILERENELVLLKTEIEELGEIKRLQKQQLVRVAELQREMEDTNCRHTDAIQALRAQFFAEKQKYEARARQKVHALALAANKEASQCLMAHTQQVCEENQRLRKELQQLIQRAQVLHDHQEALQTQRQGLLLELEYVQDLRQLRPAHTAAELSQQEAVCSEIEARAPPPRPDAVALARSRLQKQQLVRIAELQREMEDTNCRHTDAIQALRAQFFAEKQKYEARARQKVHALALAANKEASQCLMAHTQQVCEENQRLRKELQQLIQRAQVLHDHQEALQTQRQGLLLELEYVQDLRQLRPAHTAAELSQQEAVCSEIEARPAPHARRRGTRPQLFPHRRALLTRVE</sequence>
<feature type="region of interest" description="Disordered" evidence="3">
    <location>
        <begin position="104"/>
        <end position="126"/>
    </location>
</feature>
<dbReference type="PANTHER" id="PTHR14845">
    <property type="entry name" value="COILED-COIL DOMAIN-CONTAINING 166"/>
    <property type="match status" value="1"/>
</dbReference>
<evidence type="ECO:0000256" key="2">
    <source>
        <dbReference type="SAM" id="Coils"/>
    </source>
</evidence>
<keyword evidence="6" id="KW-1185">Reference proteome</keyword>
<evidence type="ECO:0000256" key="1">
    <source>
        <dbReference type="ARBA" id="ARBA00023054"/>
    </source>
</evidence>
<name>A0A8T3CYL6_9TELE</name>
<gene>
    <name evidence="5" type="ORF">AGOR_G00187000</name>
</gene>
<feature type="domain" description="DUF4515" evidence="4">
    <location>
        <begin position="310"/>
        <end position="425"/>
    </location>
</feature>
<dbReference type="Pfam" id="PF14988">
    <property type="entry name" value="DUF4515"/>
    <property type="match status" value="2"/>
</dbReference>
<dbReference type="InterPro" id="IPR032777">
    <property type="entry name" value="DUF4515"/>
</dbReference>
<feature type="domain" description="DUF4515" evidence="4">
    <location>
        <begin position="81"/>
        <end position="269"/>
    </location>
</feature>
<evidence type="ECO:0000313" key="6">
    <source>
        <dbReference type="Proteomes" id="UP000829720"/>
    </source>
</evidence>
<dbReference type="Proteomes" id="UP000829720">
    <property type="component" value="Unassembled WGS sequence"/>
</dbReference>
<feature type="coiled-coil region" evidence="2">
    <location>
        <begin position="378"/>
        <end position="405"/>
    </location>
</feature>
<evidence type="ECO:0000259" key="4">
    <source>
        <dbReference type="Pfam" id="PF14988"/>
    </source>
</evidence>
<feature type="coiled-coil region" evidence="2">
    <location>
        <begin position="312"/>
        <end position="339"/>
    </location>
</feature>
<feature type="region of interest" description="Disordered" evidence="3">
    <location>
        <begin position="1"/>
        <end position="37"/>
    </location>
</feature>
<accession>A0A8T3CYL6</accession>
<comment type="caution">
    <text evidence="5">The sequence shown here is derived from an EMBL/GenBank/DDBJ whole genome shotgun (WGS) entry which is preliminary data.</text>
</comment>
<feature type="coiled-coil region" evidence="2">
    <location>
        <begin position="222"/>
        <end position="249"/>
    </location>
</feature>
<protein>
    <recommendedName>
        <fullName evidence="4">DUF4515 domain-containing protein</fullName>
    </recommendedName>
</protein>
<evidence type="ECO:0000256" key="3">
    <source>
        <dbReference type="SAM" id="MobiDB-lite"/>
    </source>
</evidence>
<dbReference type="OrthoDB" id="2129492at2759"/>
<keyword evidence="1 2" id="KW-0175">Coiled coil</keyword>
<feature type="compositionally biased region" description="Basic and acidic residues" evidence="3">
    <location>
        <begin position="108"/>
        <end position="126"/>
    </location>
</feature>
<proteinExistence type="predicted"/>
<dbReference type="PANTHER" id="PTHR14845:SF0">
    <property type="entry name" value="DUF4515 DOMAIN-CONTAINING PROTEIN"/>
    <property type="match status" value="1"/>
</dbReference>
<evidence type="ECO:0000313" key="5">
    <source>
        <dbReference type="EMBL" id="KAI1888617.1"/>
    </source>
</evidence>